<name>A0A915JAF3_ROMCU</name>
<evidence type="ECO:0000313" key="2">
    <source>
        <dbReference type="WBParaSite" id="nRc.2.0.1.t23132-RA"/>
    </source>
</evidence>
<sequence length="70" mass="8471">MIQDDYHHEPLDKLQFEMSQKDDGIRWLNVKIDKMADSMIRVQGLLEKFVLDQREKDIRVSRTRDRPLQT</sequence>
<evidence type="ECO:0000313" key="1">
    <source>
        <dbReference type="Proteomes" id="UP000887565"/>
    </source>
</evidence>
<keyword evidence="1" id="KW-1185">Reference proteome</keyword>
<accession>A0A915JAF3</accession>
<dbReference type="Proteomes" id="UP000887565">
    <property type="component" value="Unplaced"/>
</dbReference>
<dbReference type="WBParaSite" id="nRc.2.0.1.t23132-RA">
    <property type="protein sequence ID" value="nRc.2.0.1.t23132-RA"/>
    <property type="gene ID" value="nRc.2.0.1.g23132"/>
</dbReference>
<protein>
    <submittedName>
        <fullName evidence="2">Uncharacterized protein</fullName>
    </submittedName>
</protein>
<organism evidence="1 2">
    <name type="scientific">Romanomermis culicivorax</name>
    <name type="common">Nematode worm</name>
    <dbReference type="NCBI Taxonomy" id="13658"/>
    <lineage>
        <taxon>Eukaryota</taxon>
        <taxon>Metazoa</taxon>
        <taxon>Ecdysozoa</taxon>
        <taxon>Nematoda</taxon>
        <taxon>Enoplea</taxon>
        <taxon>Dorylaimia</taxon>
        <taxon>Mermithida</taxon>
        <taxon>Mermithoidea</taxon>
        <taxon>Mermithidae</taxon>
        <taxon>Romanomermis</taxon>
    </lineage>
</organism>
<dbReference type="AlphaFoldDB" id="A0A915JAF3"/>
<proteinExistence type="predicted"/>
<reference evidence="2" key="1">
    <citation type="submission" date="2022-11" db="UniProtKB">
        <authorList>
            <consortium name="WormBaseParasite"/>
        </authorList>
    </citation>
    <scope>IDENTIFICATION</scope>
</reference>